<comment type="caution">
    <text evidence="1">The sequence shown here is derived from an EMBL/GenBank/DDBJ whole genome shotgun (WGS) entry which is preliminary data.</text>
</comment>
<evidence type="ECO:0000313" key="2">
    <source>
        <dbReference type="Proteomes" id="UP001482620"/>
    </source>
</evidence>
<dbReference type="Proteomes" id="UP001482620">
    <property type="component" value="Unassembled WGS sequence"/>
</dbReference>
<name>A0ABV0U174_9TELE</name>
<gene>
    <name evidence="1" type="ORF">ILYODFUR_036751</name>
</gene>
<accession>A0ABV0U174</accession>
<evidence type="ECO:0000313" key="1">
    <source>
        <dbReference type="EMBL" id="MEQ2238771.1"/>
    </source>
</evidence>
<reference evidence="1 2" key="1">
    <citation type="submission" date="2021-06" db="EMBL/GenBank/DDBJ databases">
        <authorList>
            <person name="Palmer J.M."/>
        </authorList>
    </citation>
    <scope>NUCLEOTIDE SEQUENCE [LARGE SCALE GENOMIC DNA]</scope>
    <source>
        <strain evidence="2">if_2019</strain>
        <tissue evidence="1">Muscle</tissue>
    </source>
</reference>
<protein>
    <submittedName>
        <fullName evidence="1">Uncharacterized protein</fullName>
    </submittedName>
</protein>
<organism evidence="1 2">
    <name type="scientific">Ilyodon furcidens</name>
    <name type="common">goldbreast splitfin</name>
    <dbReference type="NCBI Taxonomy" id="33524"/>
    <lineage>
        <taxon>Eukaryota</taxon>
        <taxon>Metazoa</taxon>
        <taxon>Chordata</taxon>
        <taxon>Craniata</taxon>
        <taxon>Vertebrata</taxon>
        <taxon>Euteleostomi</taxon>
        <taxon>Actinopterygii</taxon>
        <taxon>Neopterygii</taxon>
        <taxon>Teleostei</taxon>
        <taxon>Neoteleostei</taxon>
        <taxon>Acanthomorphata</taxon>
        <taxon>Ovalentaria</taxon>
        <taxon>Atherinomorphae</taxon>
        <taxon>Cyprinodontiformes</taxon>
        <taxon>Goodeidae</taxon>
        <taxon>Ilyodon</taxon>
    </lineage>
</organism>
<dbReference type="EMBL" id="JAHRIQ010054002">
    <property type="protein sequence ID" value="MEQ2238771.1"/>
    <property type="molecule type" value="Genomic_DNA"/>
</dbReference>
<keyword evidence="2" id="KW-1185">Reference proteome</keyword>
<proteinExistence type="predicted"/>
<sequence length="70" mass="7584">MMHGRSRHTTEGDPAFSARLCIHEITMHAARGSSTAQTRAGGMAQLLLSMDGRNRLQWGRVSQAVSKSSS</sequence>